<dbReference type="GO" id="GO:0004113">
    <property type="term" value="F:2',3'-cyclic-nucleotide 3'-phosphodiesterase activity"/>
    <property type="evidence" value="ECO:0007669"/>
    <property type="project" value="InterPro"/>
</dbReference>
<feature type="active site" description="Proton donor" evidence="2">
    <location>
        <position position="44"/>
    </location>
</feature>
<dbReference type="Proteomes" id="UP000242243">
    <property type="component" value="Unassembled WGS sequence"/>
</dbReference>
<comment type="function">
    <text evidence="2">Hydrolyzes RNA 2',3'-cyclic phosphodiester to an RNA 2'-phosphomonoester.</text>
</comment>
<feature type="active site" description="Proton acceptor" evidence="2">
    <location>
        <position position="126"/>
    </location>
</feature>
<organism evidence="4 5">
    <name type="scientific">Halolactibacillus halophilus</name>
    <dbReference type="NCBI Taxonomy" id="306540"/>
    <lineage>
        <taxon>Bacteria</taxon>
        <taxon>Bacillati</taxon>
        <taxon>Bacillota</taxon>
        <taxon>Bacilli</taxon>
        <taxon>Bacillales</taxon>
        <taxon>Bacillaceae</taxon>
        <taxon>Halolactibacillus</taxon>
    </lineage>
</organism>
<comment type="similarity">
    <text evidence="2">Belongs to the 2H phosphoesterase superfamily. ThpR family.</text>
</comment>
<evidence type="ECO:0000256" key="2">
    <source>
        <dbReference type="HAMAP-Rule" id="MF_01940"/>
    </source>
</evidence>
<dbReference type="Pfam" id="PF13563">
    <property type="entry name" value="2_5_RNA_ligase2"/>
    <property type="match status" value="1"/>
</dbReference>
<evidence type="ECO:0000313" key="4">
    <source>
        <dbReference type="EMBL" id="SFP40874.1"/>
    </source>
</evidence>
<dbReference type="HAMAP" id="MF_01940">
    <property type="entry name" value="RNA_CPDase"/>
    <property type="match status" value="1"/>
</dbReference>
<dbReference type="EMBL" id="BJWI01000066">
    <property type="protein sequence ID" value="GEM02834.1"/>
    <property type="molecule type" value="Genomic_DNA"/>
</dbReference>
<name>A0A1I5Q3D8_9BACI</name>
<dbReference type="Proteomes" id="UP000321547">
    <property type="component" value="Unassembled WGS sequence"/>
</dbReference>
<dbReference type="OrthoDB" id="9789350at2"/>
<dbReference type="AlphaFoldDB" id="A0A1I5Q3D8"/>
<dbReference type="GO" id="GO:0008664">
    <property type="term" value="F:RNA 2',3'-cyclic 3'-phosphodiesterase activity"/>
    <property type="evidence" value="ECO:0007669"/>
    <property type="project" value="UniProtKB-EC"/>
</dbReference>
<dbReference type="NCBIfam" id="TIGR02258">
    <property type="entry name" value="2_5_ligase"/>
    <property type="match status" value="1"/>
</dbReference>
<accession>A0A1I5Q3D8</accession>
<dbReference type="PANTHER" id="PTHR35561">
    <property type="entry name" value="RNA 2',3'-CYCLIC PHOSPHODIESTERASE"/>
    <property type="match status" value="1"/>
</dbReference>
<reference evidence="3 6" key="2">
    <citation type="submission" date="2019-07" db="EMBL/GenBank/DDBJ databases">
        <title>Whole genome shotgun sequence of Halolactibacillus halophilus NBRC 100868.</title>
        <authorList>
            <person name="Hosoyama A."/>
            <person name="Uohara A."/>
            <person name="Ohji S."/>
            <person name="Ichikawa N."/>
        </authorList>
    </citation>
    <scope>NUCLEOTIDE SEQUENCE [LARGE SCALE GENOMIC DNA]</scope>
    <source>
        <strain evidence="3 6">NBRC 100868</strain>
    </source>
</reference>
<keyword evidence="4" id="KW-0436">Ligase</keyword>
<sequence>MTHYFLALRFDKKATEKIKYVNDVLKESISGISYKVWVNDADYHLTLHFFGALDQIDVVIDMMKQMDLPSVTLTFSKVNGFGRQDGYRVVFLEPHITKRLRVLYESIQEKLALRGFQTTNRPFYPHITLAKKCQTLWNKENRLAQINTILMEKYLPFDTQPVILVLYKIEPDKLPKYSVVFERKSP</sequence>
<dbReference type="EC" id="3.1.4.58" evidence="2"/>
<gene>
    <name evidence="3" type="primary">ytlP</name>
    <name evidence="3" type="ORF">HHA03_23660</name>
    <name evidence="4" type="ORF">SAMN05421839_11847</name>
</gene>
<feature type="short sequence motif" description="HXTX 1" evidence="2">
    <location>
        <begin position="44"/>
        <end position="47"/>
    </location>
</feature>
<evidence type="ECO:0000313" key="5">
    <source>
        <dbReference type="Proteomes" id="UP000242243"/>
    </source>
</evidence>
<keyword evidence="1 2" id="KW-0378">Hydrolase</keyword>
<dbReference type="InterPro" id="IPR004175">
    <property type="entry name" value="RNA_CPDase"/>
</dbReference>
<dbReference type="PANTHER" id="PTHR35561:SF1">
    <property type="entry name" value="RNA 2',3'-CYCLIC PHOSPHODIESTERASE"/>
    <property type="match status" value="1"/>
</dbReference>
<reference evidence="4 5" key="1">
    <citation type="submission" date="2016-10" db="EMBL/GenBank/DDBJ databases">
        <authorList>
            <person name="de Groot N.N."/>
        </authorList>
    </citation>
    <scope>NUCLEOTIDE SEQUENCE [LARGE SCALE GENOMIC DNA]</scope>
    <source>
        <strain evidence="4 5">DSM 17073</strain>
    </source>
</reference>
<proteinExistence type="inferred from homology"/>
<dbReference type="GO" id="GO:0016874">
    <property type="term" value="F:ligase activity"/>
    <property type="evidence" value="ECO:0007669"/>
    <property type="project" value="UniProtKB-KW"/>
</dbReference>
<dbReference type="RefSeq" id="WP_089832102.1">
    <property type="nucleotide sequence ID" value="NZ_BJWI01000066.1"/>
</dbReference>
<dbReference type="EMBL" id="FOXC01000018">
    <property type="protein sequence ID" value="SFP40874.1"/>
    <property type="molecule type" value="Genomic_DNA"/>
</dbReference>
<dbReference type="InterPro" id="IPR009097">
    <property type="entry name" value="Cyclic_Pdiesterase"/>
</dbReference>
<evidence type="ECO:0000313" key="3">
    <source>
        <dbReference type="EMBL" id="GEM02834.1"/>
    </source>
</evidence>
<dbReference type="SUPFAM" id="SSF55144">
    <property type="entry name" value="LigT-like"/>
    <property type="match status" value="1"/>
</dbReference>
<feature type="short sequence motif" description="HXTX 2" evidence="2">
    <location>
        <begin position="126"/>
        <end position="129"/>
    </location>
</feature>
<evidence type="ECO:0000313" key="6">
    <source>
        <dbReference type="Proteomes" id="UP000321547"/>
    </source>
</evidence>
<dbReference type="STRING" id="306540.SAMN05421839_11847"/>
<evidence type="ECO:0000256" key="1">
    <source>
        <dbReference type="ARBA" id="ARBA00022801"/>
    </source>
</evidence>
<dbReference type="Gene3D" id="3.90.1140.10">
    <property type="entry name" value="Cyclic phosphodiesterase"/>
    <property type="match status" value="1"/>
</dbReference>
<protein>
    <recommendedName>
        <fullName evidence="2">RNA 2',3'-cyclic phosphodiesterase</fullName>
        <shortName evidence="2">RNA 2',3'-CPDase</shortName>
        <ecNumber evidence="2">3.1.4.58</ecNumber>
    </recommendedName>
</protein>
<keyword evidence="6" id="KW-1185">Reference proteome</keyword>
<comment type="catalytic activity">
    <reaction evidence="2">
        <text>a 3'-end 2',3'-cyclophospho-ribonucleotide-RNA + H2O = a 3'-end 2'-phospho-ribonucleotide-RNA + H(+)</text>
        <dbReference type="Rhea" id="RHEA:11828"/>
        <dbReference type="Rhea" id="RHEA-COMP:10464"/>
        <dbReference type="Rhea" id="RHEA-COMP:17353"/>
        <dbReference type="ChEBI" id="CHEBI:15377"/>
        <dbReference type="ChEBI" id="CHEBI:15378"/>
        <dbReference type="ChEBI" id="CHEBI:83064"/>
        <dbReference type="ChEBI" id="CHEBI:173113"/>
        <dbReference type="EC" id="3.1.4.58"/>
    </reaction>
</comment>